<dbReference type="GO" id="GO:0000076">
    <property type="term" value="P:DNA replication checkpoint signaling"/>
    <property type="evidence" value="ECO:0007669"/>
    <property type="project" value="UniProtKB-UniRule"/>
</dbReference>
<evidence type="ECO:0000256" key="5">
    <source>
        <dbReference type="ARBA" id="ARBA00023306"/>
    </source>
</evidence>
<dbReference type="GO" id="GO:0031297">
    <property type="term" value="P:replication fork processing"/>
    <property type="evidence" value="ECO:0007669"/>
    <property type="project" value="UniProtKB-UniRule"/>
</dbReference>
<dbReference type="InterPro" id="IPR040038">
    <property type="entry name" value="TIPIN/Csm3/Swi3"/>
</dbReference>
<keyword evidence="11" id="KW-1185">Reference proteome</keyword>
<keyword evidence="3 6" id="KW-0227">DNA damage</keyword>
<gene>
    <name evidence="10" type="ORF">PPYR_00466</name>
</gene>
<dbReference type="PANTHER" id="PTHR13220:SF11">
    <property type="entry name" value="TIMELESS-INTERACTING PROTEIN"/>
    <property type="match status" value="1"/>
</dbReference>
<sequence>MADELSSDEDIGGEIRSEDENELEVIQEPGEGEVLQETENVEAQEDANGDGENAQKQEAKVKRVRNPQPKLNADRLKGPRGIQTVEGILKKIKFKGRGHEEEDLNSLMRGYEYWCHRLFPKFTFDDCLDRIERLGKKREVQTYIKRVRMNLLFDDIDGTIPNADDDENETETNDTQNTASEPFDTLFSREESNANSAPTQEPANQITSEMLERIRINRERAQRIRRQKMIISAPVDVSPSVSQNQQPVDPDFVLPEVPRSQNHTESTQNDTQLVSSNVMEESEMPVDVPREESLLSSEDGSRNITISDIDSQN</sequence>
<keyword evidence="5 6" id="KW-0131">Cell cycle</keyword>
<evidence type="ECO:0000256" key="4">
    <source>
        <dbReference type="ARBA" id="ARBA00023242"/>
    </source>
</evidence>
<feature type="region of interest" description="Disordered" evidence="7">
    <location>
        <begin position="236"/>
        <end position="313"/>
    </location>
</feature>
<feature type="region of interest" description="Disordered" evidence="7">
    <location>
        <begin position="1"/>
        <end position="76"/>
    </location>
</feature>
<evidence type="ECO:0000256" key="2">
    <source>
        <dbReference type="ARBA" id="ARBA00006075"/>
    </source>
</evidence>
<dbReference type="InParanoid" id="A0A1Y1NHA1"/>
<name>A0A1Y1NHA1_PHOPY</name>
<dbReference type="PANTHER" id="PTHR13220">
    <property type="entry name" value="TIMELESS INTERACTING-RELATED"/>
    <property type="match status" value="1"/>
</dbReference>
<feature type="compositionally biased region" description="Acidic residues" evidence="7">
    <location>
        <begin position="19"/>
        <end position="49"/>
    </location>
</feature>
<feature type="compositionally biased region" description="Polar residues" evidence="7">
    <location>
        <begin position="294"/>
        <end position="313"/>
    </location>
</feature>
<dbReference type="FunCoup" id="A0A1Y1NHA1">
    <property type="interactions" value="877"/>
</dbReference>
<reference evidence="10 11" key="2">
    <citation type="journal article" date="2018" name="Elife">
        <title>Firefly genomes illuminate parallel origins of bioluminescence in beetles.</title>
        <authorList>
            <person name="Fallon T.R."/>
            <person name="Lower S.E."/>
            <person name="Chang C.H."/>
            <person name="Bessho-Uehara M."/>
            <person name="Martin G.J."/>
            <person name="Bewick A.J."/>
            <person name="Behringer M."/>
            <person name="Debat H.J."/>
            <person name="Wong I."/>
            <person name="Day J.C."/>
            <person name="Suvorov A."/>
            <person name="Silva C.J."/>
            <person name="Stanger-Hall K.F."/>
            <person name="Hall D.W."/>
            <person name="Schmitz R.J."/>
            <person name="Nelson D.R."/>
            <person name="Lewis S.M."/>
            <person name="Shigenobu S."/>
            <person name="Bybee S.M."/>
            <person name="Larracuente A.M."/>
            <person name="Oba Y."/>
            <person name="Weng J.K."/>
        </authorList>
    </citation>
    <scope>NUCLEOTIDE SEQUENCE [LARGE SCALE GENOMIC DNA]</scope>
    <source>
        <strain evidence="10">1611_PpyrPB1</strain>
        <tissue evidence="10">Whole body</tissue>
    </source>
</reference>
<dbReference type="EMBL" id="VVIM01000001">
    <property type="protein sequence ID" value="KAB0803496.1"/>
    <property type="molecule type" value="Genomic_DNA"/>
</dbReference>
<dbReference type="Pfam" id="PF07962">
    <property type="entry name" value="Swi3"/>
    <property type="match status" value="1"/>
</dbReference>
<dbReference type="GO" id="GO:0003677">
    <property type="term" value="F:DNA binding"/>
    <property type="evidence" value="ECO:0007669"/>
    <property type="project" value="TreeGrafter"/>
</dbReference>
<dbReference type="GO" id="GO:0043111">
    <property type="term" value="P:replication fork arrest"/>
    <property type="evidence" value="ECO:0007669"/>
    <property type="project" value="TreeGrafter"/>
</dbReference>
<organism evidence="9">
    <name type="scientific">Photinus pyralis</name>
    <name type="common">Common eastern firefly</name>
    <name type="synonym">Lampyris pyralis</name>
    <dbReference type="NCBI Taxonomy" id="7054"/>
    <lineage>
        <taxon>Eukaryota</taxon>
        <taxon>Metazoa</taxon>
        <taxon>Ecdysozoa</taxon>
        <taxon>Arthropoda</taxon>
        <taxon>Hexapoda</taxon>
        <taxon>Insecta</taxon>
        <taxon>Pterygota</taxon>
        <taxon>Neoptera</taxon>
        <taxon>Endopterygota</taxon>
        <taxon>Coleoptera</taxon>
        <taxon>Polyphaga</taxon>
        <taxon>Elateriformia</taxon>
        <taxon>Elateroidea</taxon>
        <taxon>Lampyridae</taxon>
        <taxon>Lampyrinae</taxon>
        <taxon>Photinus</taxon>
    </lineage>
</organism>
<dbReference type="AlphaFoldDB" id="A0A1Y1NHA1"/>
<dbReference type="EMBL" id="GEZM01003082">
    <property type="protein sequence ID" value="JAV96928.1"/>
    <property type="molecule type" value="Transcribed_RNA"/>
</dbReference>
<proteinExistence type="inferred from homology"/>
<evidence type="ECO:0000313" key="11">
    <source>
        <dbReference type="Proteomes" id="UP000327044"/>
    </source>
</evidence>
<comment type="function">
    <text evidence="6">Plays an important role in the control of DNA replication and the maintenance of replication fork stability.</text>
</comment>
<evidence type="ECO:0000256" key="3">
    <source>
        <dbReference type="ARBA" id="ARBA00022763"/>
    </source>
</evidence>
<dbReference type="GO" id="GO:0006974">
    <property type="term" value="P:DNA damage response"/>
    <property type="evidence" value="ECO:0007669"/>
    <property type="project" value="UniProtKB-KW"/>
</dbReference>
<comment type="subcellular location">
    <subcellularLocation>
        <location evidence="1 6">Nucleus</location>
    </subcellularLocation>
</comment>
<evidence type="ECO:0000256" key="1">
    <source>
        <dbReference type="ARBA" id="ARBA00004123"/>
    </source>
</evidence>
<dbReference type="GO" id="GO:0031298">
    <property type="term" value="C:replication fork protection complex"/>
    <property type="evidence" value="ECO:0007669"/>
    <property type="project" value="TreeGrafter"/>
</dbReference>
<keyword evidence="4 6" id="KW-0539">Nucleus</keyword>
<protein>
    <recommendedName>
        <fullName evidence="6">TIMELESS-interacting protein</fullName>
    </recommendedName>
</protein>
<dbReference type="Proteomes" id="UP000327044">
    <property type="component" value="Unassembled WGS sequence"/>
</dbReference>
<feature type="region of interest" description="Disordered" evidence="7">
    <location>
        <begin position="157"/>
        <end position="182"/>
    </location>
</feature>
<feature type="domain" description="Chromosome segregation in meiosis protein 3" evidence="8">
    <location>
        <begin position="70"/>
        <end position="150"/>
    </location>
</feature>
<dbReference type="OrthoDB" id="437078at2759"/>
<evidence type="ECO:0000256" key="6">
    <source>
        <dbReference type="RuleBase" id="RU366049"/>
    </source>
</evidence>
<reference evidence="10" key="3">
    <citation type="submission" date="2019-08" db="EMBL/GenBank/DDBJ databases">
        <authorList>
            <consortium name="Photinus pyralis genome working group"/>
            <person name="Fallon T.R."/>
            <person name="Sander Lower S.E."/>
            <person name="Weng J.-K."/>
        </authorList>
    </citation>
    <scope>NUCLEOTIDE SEQUENCE</scope>
    <source>
        <strain evidence="10">1611_PpyrPB1</strain>
        <tissue evidence="10">Whole body</tissue>
    </source>
</reference>
<feature type="compositionally biased region" description="Acidic residues" evidence="7">
    <location>
        <begin position="1"/>
        <end position="12"/>
    </location>
</feature>
<reference evidence="9" key="1">
    <citation type="journal article" date="2016" name="Sci. Rep.">
        <title>Molecular characterization of firefly nuptial gifts: a multi-omics approach sheds light on postcopulatory sexual selection.</title>
        <authorList>
            <person name="Al-Wathiqui N."/>
            <person name="Fallon T.R."/>
            <person name="South A."/>
            <person name="Weng J.K."/>
            <person name="Lewis S.M."/>
        </authorList>
    </citation>
    <scope>NUCLEOTIDE SEQUENCE</scope>
</reference>
<feature type="compositionally biased region" description="Polar residues" evidence="7">
    <location>
        <begin position="259"/>
        <end position="279"/>
    </location>
</feature>
<evidence type="ECO:0000259" key="8">
    <source>
        <dbReference type="Pfam" id="PF07962"/>
    </source>
</evidence>
<comment type="similarity">
    <text evidence="2 6">Belongs to the CSM3 family.</text>
</comment>
<accession>A0A1Y1NHA1</accession>
<feature type="compositionally biased region" description="Acidic residues" evidence="7">
    <location>
        <begin position="163"/>
        <end position="172"/>
    </location>
</feature>
<evidence type="ECO:0000256" key="7">
    <source>
        <dbReference type="SAM" id="MobiDB-lite"/>
    </source>
</evidence>
<evidence type="ECO:0000313" key="10">
    <source>
        <dbReference type="EMBL" id="KAB0803496.1"/>
    </source>
</evidence>
<dbReference type="EMBL" id="GEZM01003081">
    <property type="protein sequence ID" value="JAV96931.1"/>
    <property type="molecule type" value="Transcribed_RNA"/>
</dbReference>
<evidence type="ECO:0000313" key="9">
    <source>
        <dbReference type="EMBL" id="JAV96928.1"/>
    </source>
</evidence>
<dbReference type="InterPro" id="IPR012923">
    <property type="entry name" value="Csm3"/>
</dbReference>